<protein>
    <submittedName>
        <fullName evidence="1">Uncharacterized protein</fullName>
    </submittedName>
</protein>
<evidence type="ECO:0000313" key="2">
    <source>
        <dbReference type="Proteomes" id="UP000004277"/>
    </source>
</evidence>
<sequence>MKGDAARITGGGYAPAVSAGQPGLSGTAPSSSAGPSTSRYQAFTREVRVTLKLLRPSAYATNIMSGLFTWNMRGGKGKGQPNRDLFSQDNSPPYEAQTQAKAYLAPVLSRRQRAEAARQRKRERAAQVSGPGHEMPRAAKRRLWGCTAAKDKAAQMRKSDGKSHKVVEKLSDFSCRRVRRQRTGKTDMPAVLPGMPRLPGRRGTGRDMPVDVAEGAGDTLKSLPPHAGEDRETLPPHVEAPVRSRSQLHGVHREQWYEYRQLHTAIVLRFGARPADLAMVDDLHRDLLMLSSLEEGLQCGECEAIVNKLALASGYDLQLAHQILKELGTTYDIACNGAQAGTVSEATWHAALLLSRDPVGLGLLKRLAICRMQASAAATAQPGGQPKLPDQLVTLHETWRAFLCAREQLERAVIMAPKHVAAAKAAYDTAQAQWTKANLQWREQEYQRAPQCDAYRNFLEAADTLCSRKDLTMQTVLAALAEEPAEAAGQQVAPVPADAHDVAGKQEERPPLERRVMHAARQALQHYGTAANPGTLATRLGRQATLDYFMWNQGFRDDGPEGEFMRVMARIMKIDKYAERAVKRFNGEASELDPRQWIGMKKTPITAMGGDTFNFQSALAQADRSTYDKALLALGDYKVALIREEARSTTLAPEKLAEYAVQLAVVAIYKEQQALMAKDYAAGKDGTQRPLMSELDPQEVRRRVMGSEEGGPGTLQALLEAQVQTKSAPLSETMAGKQRVEEVVITITSEPDAETMQALDALLGKPIKLSRAQLEAWLPQVAGEARAVVRERAGKKGATREAKADDVTAEADAERREALAMVKHFTTLHWLERGGEFMSVATKAKIYDFMARAAEGMRNNTLTGTTGAEVGVDLSVVVPVAPAVNLRPRIAATGSRTATMTQSRNLNGLSVSVSSGRGGAGELGLESIFGADTGLAGVGAYLGASAGYEESRNKGATVRFKTDIVQDANGKHSFESATDPFLKDADGKPAKLDASRVGIRRFFEFMKQFGEGEITQATGHDRLQDFMAAFAAEFVETRCLELTGTRQSSRSVHVTTREQIGLRVGTDDARAFFGVGSDQQGKAQTKVLKETSRRAAANNSEAELYGVVRGTAGVSLTPGGAGTAQAKLPGVNVLSVQATPVESSINVQIKQQTKDGQLDEFCTFHITAVRSVEALRAVLGPDIDQWREYASGDATLQKFLDEYSLEKKGDNSMFFQCIKNLRKPAIMKIRNYDSQLDGLETELVMARKAGDRLRISQLEMQVAHIRSERNAVFHDDSNWKLYSLTARQYIDRGKGIGPRFGIVVQKKKTKAITEEIEWFSWSLDTRAKAGYKMEQRELLTARIAQMPVPAHRQNDAEAWRAERYEELCGLYGLSRPAAAPAA</sequence>
<evidence type="ECO:0000313" key="1">
    <source>
        <dbReference type="EMBL" id="TMS59543.1"/>
    </source>
</evidence>
<name>A0ACD3SUK2_9BURK</name>
<proteinExistence type="predicted"/>
<dbReference type="Proteomes" id="UP000004277">
    <property type="component" value="Unassembled WGS sequence"/>
</dbReference>
<reference evidence="1" key="1">
    <citation type="submission" date="2019-05" db="EMBL/GenBank/DDBJ databases">
        <title>Revised genome assembly of Burkholderiaceae (previously Ralstonia) sp. PBA.</title>
        <authorList>
            <person name="Gan H.M."/>
        </authorList>
    </citation>
    <scope>NUCLEOTIDE SEQUENCE</scope>
    <source>
        <strain evidence="1">PBA</strain>
    </source>
</reference>
<dbReference type="EMBL" id="AKCV02000006">
    <property type="protein sequence ID" value="TMS59543.1"/>
    <property type="molecule type" value="Genomic_DNA"/>
</dbReference>
<gene>
    <name evidence="1" type="ORF">MW7_001375</name>
</gene>
<accession>A0ACD3SUK2</accession>
<comment type="caution">
    <text evidence="1">The sequence shown here is derived from an EMBL/GenBank/DDBJ whole genome shotgun (WGS) entry which is preliminary data.</text>
</comment>
<keyword evidence="2" id="KW-1185">Reference proteome</keyword>
<organism evidence="1 2">
    <name type="scientific">Imbroritus primus</name>
    <dbReference type="NCBI Taxonomy" id="3058603"/>
    <lineage>
        <taxon>Bacteria</taxon>
        <taxon>Pseudomonadati</taxon>
        <taxon>Pseudomonadota</taxon>
        <taxon>Betaproteobacteria</taxon>
        <taxon>Burkholderiales</taxon>
        <taxon>Burkholderiaceae</taxon>
        <taxon>Imbroritus</taxon>
    </lineage>
</organism>